<organism evidence="2">
    <name type="scientific">viral metagenome</name>
    <dbReference type="NCBI Taxonomy" id="1070528"/>
    <lineage>
        <taxon>unclassified sequences</taxon>
        <taxon>metagenomes</taxon>
        <taxon>organismal metagenomes</taxon>
    </lineage>
</organism>
<dbReference type="EMBL" id="MN738919">
    <property type="protein sequence ID" value="QHT31434.1"/>
    <property type="molecule type" value="Genomic_DNA"/>
</dbReference>
<sequence>MKIFVLHYSKLTDRKRHILEQFKIHNITDYEFIEKYDKSELTENDKKLFEENYNTSMVSLMLKHFWVYSEISEKYDSALILEDDVLLADNFMDKLNNYINQLPEDFDMLFIGNGCNLHIESNVIIPNKNIYEKCLYPTHWGGDGGTRCTDSYIVSKKGAKQICEYLNNLNYKINQPSDWWLNRALRDTNCKVYWAEPTIVTQGTETGLFQSSHFWG</sequence>
<proteinExistence type="predicted"/>
<evidence type="ECO:0000259" key="1">
    <source>
        <dbReference type="Pfam" id="PF01755"/>
    </source>
</evidence>
<evidence type="ECO:0000313" key="2">
    <source>
        <dbReference type="EMBL" id="QHT31434.1"/>
    </source>
</evidence>
<feature type="domain" description="Glycosyl transferase family 25" evidence="1">
    <location>
        <begin position="2"/>
        <end position="173"/>
    </location>
</feature>
<dbReference type="Pfam" id="PF01755">
    <property type="entry name" value="Glyco_transf_25"/>
    <property type="match status" value="1"/>
</dbReference>
<reference evidence="2" key="1">
    <citation type="journal article" date="2020" name="Nature">
        <title>Giant virus diversity and host interactions through global metagenomics.</title>
        <authorList>
            <person name="Schulz F."/>
            <person name="Roux S."/>
            <person name="Paez-Espino D."/>
            <person name="Jungbluth S."/>
            <person name="Walsh D.A."/>
            <person name="Denef V.J."/>
            <person name="McMahon K.D."/>
            <person name="Konstantinidis K.T."/>
            <person name="Eloe-Fadrosh E.A."/>
            <person name="Kyrpides N.C."/>
            <person name="Woyke T."/>
        </authorList>
    </citation>
    <scope>NUCLEOTIDE SEQUENCE</scope>
    <source>
        <strain evidence="2">GVMAG-M-3300009155-2</strain>
    </source>
</reference>
<dbReference type="InterPro" id="IPR002654">
    <property type="entry name" value="Glyco_trans_25"/>
</dbReference>
<name>A0A6C0EQH4_9ZZZZ</name>
<accession>A0A6C0EQH4</accession>
<dbReference type="AlphaFoldDB" id="A0A6C0EQH4"/>
<protein>
    <recommendedName>
        <fullName evidence="1">Glycosyl transferase family 25 domain-containing protein</fullName>
    </recommendedName>
</protein>